<evidence type="ECO:0000256" key="1">
    <source>
        <dbReference type="ARBA" id="ARBA00004141"/>
    </source>
</evidence>
<feature type="region of interest" description="Disordered" evidence="5">
    <location>
        <begin position="1"/>
        <end position="24"/>
    </location>
</feature>
<name>A0ABU0DSP0_9BACI</name>
<reference evidence="7 8" key="1">
    <citation type="submission" date="2023-07" db="EMBL/GenBank/DDBJ databases">
        <title>Genomic Encyclopedia of Type Strains, Phase IV (KMG-IV): sequencing the most valuable type-strain genomes for metagenomic binning, comparative biology and taxonomic classification.</title>
        <authorList>
            <person name="Goeker M."/>
        </authorList>
    </citation>
    <scope>NUCLEOTIDE SEQUENCE [LARGE SCALE GENOMIC DNA]</scope>
    <source>
        <strain evidence="7 8">DSM 15448</strain>
    </source>
</reference>
<sequence>MTDGSEKENQQQKDPSQDQVSEDAQKNKGLGIVAYIIFFIPLLVAKESKFATYHANQGLLLLLTAIIINTAGTLIPIIGWLIILPIGNLFVFILWLIGILNAAKGEMAPLPVIGKYHIIK</sequence>
<evidence type="ECO:0000256" key="3">
    <source>
        <dbReference type="ARBA" id="ARBA00022989"/>
    </source>
</evidence>
<comment type="subcellular location">
    <subcellularLocation>
        <location evidence="1">Membrane</location>
        <topology evidence="1">Multi-pass membrane protein</topology>
    </subcellularLocation>
</comment>
<dbReference type="Proteomes" id="UP001236723">
    <property type="component" value="Unassembled WGS sequence"/>
</dbReference>
<comment type="caution">
    <text evidence="7">The sequence shown here is derived from an EMBL/GenBank/DDBJ whole genome shotgun (WGS) entry which is preliminary data.</text>
</comment>
<dbReference type="RefSeq" id="WP_307067187.1">
    <property type="nucleotide sequence ID" value="NZ_JAUSUP010000002.1"/>
</dbReference>
<protein>
    <submittedName>
        <fullName evidence="7">Membrane protein</fullName>
    </submittedName>
</protein>
<dbReference type="InterPro" id="IPR019109">
    <property type="entry name" value="MamF_MmsF"/>
</dbReference>
<feature type="transmembrane region" description="Helical" evidence="6">
    <location>
        <begin position="58"/>
        <end position="80"/>
    </location>
</feature>
<evidence type="ECO:0000313" key="8">
    <source>
        <dbReference type="Proteomes" id="UP001236723"/>
    </source>
</evidence>
<evidence type="ECO:0000256" key="2">
    <source>
        <dbReference type="ARBA" id="ARBA00022692"/>
    </source>
</evidence>
<feature type="compositionally biased region" description="Basic and acidic residues" evidence="5">
    <location>
        <begin position="1"/>
        <end position="11"/>
    </location>
</feature>
<evidence type="ECO:0000256" key="4">
    <source>
        <dbReference type="ARBA" id="ARBA00023136"/>
    </source>
</evidence>
<dbReference type="EMBL" id="JAUSUP010000002">
    <property type="protein sequence ID" value="MDQ0351450.1"/>
    <property type="molecule type" value="Genomic_DNA"/>
</dbReference>
<accession>A0ABU0DSP0</accession>
<evidence type="ECO:0000313" key="7">
    <source>
        <dbReference type="EMBL" id="MDQ0351450.1"/>
    </source>
</evidence>
<proteinExistence type="predicted"/>
<dbReference type="Pfam" id="PF09685">
    <property type="entry name" value="MamF_MmsF"/>
    <property type="match status" value="1"/>
</dbReference>
<gene>
    <name evidence="7" type="ORF">J2R98_001264</name>
</gene>
<feature type="transmembrane region" description="Helical" evidence="6">
    <location>
        <begin position="86"/>
        <end position="103"/>
    </location>
</feature>
<keyword evidence="8" id="KW-1185">Reference proteome</keyword>
<organism evidence="7 8">
    <name type="scientific">Alkalibacillus filiformis</name>
    <dbReference type="NCBI Taxonomy" id="200990"/>
    <lineage>
        <taxon>Bacteria</taxon>
        <taxon>Bacillati</taxon>
        <taxon>Bacillota</taxon>
        <taxon>Bacilli</taxon>
        <taxon>Bacillales</taxon>
        <taxon>Bacillaceae</taxon>
        <taxon>Alkalibacillus</taxon>
    </lineage>
</organism>
<evidence type="ECO:0000256" key="6">
    <source>
        <dbReference type="SAM" id="Phobius"/>
    </source>
</evidence>
<keyword evidence="3 6" id="KW-1133">Transmembrane helix</keyword>
<keyword evidence="2 6" id="KW-0812">Transmembrane</keyword>
<keyword evidence="4 6" id="KW-0472">Membrane</keyword>
<feature type="transmembrane region" description="Helical" evidence="6">
    <location>
        <begin position="29"/>
        <end position="46"/>
    </location>
</feature>
<evidence type="ECO:0000256" key="5">
    <source>
        <dbReference type="SAM" id="MobiDB-lite"/>
    </source>
</evidence>